<dbReference type="OrthoDB" id="9801052at2"/>
<keyword evidence="2 6" id="KW-0032">Aminotransferase</keyword>
<dbReference type="AlphaFoldDB" id="D7CVV1"/>
<dbReference type="eggNOG" id="COG4992">
    <property type="taxonomic scope" value="Bacteria"/>
</dbReference>
<dbReference type="HOGENOM" id="CLU_016922_10_0_0"/>
<dbReference type="EMBL" id="CP002049">
    <property type="protein sequence ID" value="ADI16012.1"/>
    <property type="molecule type" value="Genomic_DNA"/>
</dbReference>
<keyword evidence="3" id="KW-0808">Transferase</keyword>
<organism evidence="6 7">
    <name type="scientific">Truepera radiovictrix (strain DSM 17093 / CIP 108686 / LMG 22925 / RQ-24)</name>
    <dbReference type="NCBI Taxonomy" id="649638"/>
    <lineage>
        <taxon>Bacteria</taxon>
        <taxon>Thermotogati</taxon>
        <taxon>Deinococcota</taxon>
        <taxon>Deinococci</taxon>
        <taxon>Trueperales</taxon>
        <taxon>Trueperaceae</taxon>
        <taxon>Truepera</taxon>
    </lineage>
</organism>
<dbReference type="SUPFAM" id="SSF53383">
    <property type="entry name" value="PLP-dependent transferases"/>
    <property type="match status" value="1"/>
</dbReference>
<dbReference type="InterPro" id="IPR049704">
    <property type="entry name" value="Aminotrans_3_PPA_site"/>
</dbReference>
<dbReference type="GO" id="GO:0008483">
    <property type="term" value="F:transaminase activity"/>
    <property type="evidence" value="ECO:0007669"/>
    <property type="project" value="UniProtKB-KW"/>
</dbReference>
<evidence type="ECO:0000256" key="3">
    <source>
        <dbReference type="ARBA" id="ARBA00022679"/>
    </source>
</evidence>
<dbReference type="GO" id="GO:0042802">
    <property type="term" value="F:identical protein binding"/>
    <property type="evidence" value="ECO:0007669"/>
    <property type="project" value="TreeGrafter"/>
</dbReference>
<dbReference type="Pfam" id="PF00202">
    <property type="entry name" value="Aminotran_3"/>
    <property type="match status" value="1"/>
</dbReference>
<evidence type="ECO:0000256" key="4">
    <source>
        <dbReference type="ARBA" id="ARBA00022898"/>
    </source>
</evidence>
<dbReference type="Gene3D" id="3.40.640.10">
    <property type="entry name" value="Type I PLP-dependent aspartate aminotransferase-like (Major domain)"/>
    <property type="match status" value="1"/>
</dbReference>
<dbReference type="PANTHER" id="PTHR11986">
    <property type="entry name" value="AMINOTRANSFERASE CLASS III"/>
    <property type="match status" value="1"/>
</dbReference>
<dbReference type="InterPro" id="IPR015421">
    <property type="entry name" value="PyrdxlP-dep_Trfase_major"/>
</dbReference>
<evidence type="ECO:0000256" key="5">
    <source>
        <dbReference type="RuleBase" id="RU003560"/>
    </source>
</evidence>
<dbReference type="InterPro" id="IPR050103">
    <property type="entry name" value="Class-III_PLP-dep_AT"/>
</dbReference>
<reference evidence="6 7" key="2">
    <citation type="journal article" date="2011" name="Stand. Genomic Sci.">
        <title>Complete genome sequence of Truepera radiovictrix type strain (RQ-24).</title>
        <authorList>
            <person name="Ivanova N."/>
            <person name="Rohde C."/>
            <person name="Munk C."/>
            <person name="Nolan M."/>
            <person name="Lucas S."/>
            <person name="Del Rio T.G."/>
            <person name="Tice H."/>
            <person name="Deshpande S."/>
            <person name="Cheng J.F."/>
            <person name="Tapia R."/>
            <person name="Han C."/>
            <person name="Goodwin L."/>
            <person name="Pitluck S."/>
            <person name="Liolios K."/>
            <person name="Mavromatis K."/>
            <person name="Mikhailova N."/>
            <person name="Pati A."/>
            <person name="Chen A."/>
            <person name="Palaniappan K."/>
            <person name="Land M."/>
            <person name="Hauser L."/>
            <person name="Chang Y.J."/>
            <person name="Jeffries C.D."/>
            <person name="Brambilla E."/>
            <person name="Rohde M."/>
            <person name="Goker M."/>
            <person name="Tindall B.J."/>
            <person name="Woyke T."/>
            <person name="Bristow J."/>
            <person name="Eisen J.A."/>
            <person name="Markowitz V."/>
            <person name="Hugenholtz P."/>
            <person name="Kyrpides N.C."/>
            <person name="Klenk H.P."/>
            <person name="Lapidus A."/>
        </authorList>
    </citation>
    <scope>NUCLEOTIDE SEQUENCE [LARGE SCALE GENOMIC DNA]</scope>
    <source>
        <strain evidence="7">DSM 17093 / CIP 108686 / LMG 22925 / RQ-24</strain>
    </source>
</reference>
<dbReference type="InterPro" id="IPR005814">
    <property type="entry name" value="Aminotrans_3"/>
</dbReference>
<accession>D7CVV1</accession>
<dbReference type="Gene3D" id="3.90.1150.10">
    <property type="entry name" value="Aspartate Aminotransferase, domain 1"/>
    <property type="match status" value="1"/>
</dbReference>
<dbReference type="PANTHER" id="PTHR11986:SF79">
    <property type="entry name" value="ACETYLORNITHINE AMINOTRANSFERASE, MITOCHONDRIAL"/>
    <property type="match status" value="1"/>
</dbReference>
<keyword evidence="7" id="KW-1185">Reference proteome</keyword>
<dbReference type="GO" id="GO:0030170">
    <property type="term" value="F:pyridoxal phosphate binding"/>
    <property type="evidence" value="ECO:0007669"/>
    <property type="project" value="InterPro"/>
</dbReference>
<dbReference type="InterPro" id="IPR015424">
    <property type="entry name" value="PyrdxlP-dep_Trfase"/>
</dbReference>
<sequence length="486" mass="51649">MSASGLRRDSDAAAPPSGLVRTDEVFAGLEPARLGALERAHGNGDLVRVLEALGIAGPFVAVTPWELEGPAGERLINAGGYAALPFGEAYPPLVAFVARYLEANRWMGLPQQALSPWRGALEANLVALLAREAPSHADSQVFFSNSGAEAVETALKLVRAARPGARYLINFARAYHGKTLGALSLTPNEEFQAPFRPLLEGVVTLPYGDAQRLEDAVRKLGPDNVAGVIVEPVQGEGGVITPPAEFLPALERLRQRYGLVVVADEIQTGLGRCGALFKALAMGLEPDVITLAKPLGGGLVPVGATLARRAIMARALGGLASKRHSNTFGGGSLAMAVALKSLEIILDEDLPHRARVLGERGLARLEALQARYPGLLRAVRGSGMLFALQLQPLLSPRTRLPQELVSQLGSALALRALHRGGIHACYTLNSSRTVRLTPALTMPESVFEAMLARLEEVARRTPQAWRLPLQTPPHVLSGLARLALKG</sequence>
<dbReference type="FunFam" id="3.40.640.10:FF:000004">
    <property type="entry name" value="Acetylornithine aminotransferase"/>
    <property type="match status" value="1"/>
</dbReference>
<dbReference type="CDD" id="cd00610">
    <property type="entry name" value="OAT_like"/>
    <property type="match status" value="1"/>
</dbReference>
<evidence type="ECO:0000313" key="6">
    <source>
        <dbReference type="EMBL" id="ADI16012.1"/>
    </source>
</evidence>
<dbReference type="RefSeq" id="WP_013179371.1">
    <property type="nucleotide sequence ID" value="NC_014221.1"/>
</dbReference>
<gene>
    <name evidence="6" type="ordered locus">Trad_2914</name>
</gene>
<evidence type="ECO:0000256" key="1">
    <source>
        <dbReference type="ARBA" id="ARBA00001933"/>
    </source>
</evidence>
<protein>
    <submittedName>
        <fullName evidence="6">Aminotransferase class-III</fullName>
    </submittedName>
</protein>
<comment type="similarity">
    <text evidence="5">Belongs to the class-III pyridoxal-phosphate-dependent aminotransferase family.</text>
</comment>
<evidence type="ECO:0000256" key="2">
    <source>
        <dbReference type="ARBA" id="ARBA00022576"/>
    </source>
</evidence>
<dbReference type="Proteomes" id="UP000000379">
    <property type="component" value="Chromosome"/>
</dbReference>
<comment type="cofactor">
    <cofactor evidence="1">
        <name>pyridoxal 5'-phosphate</name>
        <dbReference type="ChEBI" id="CHEBI:597326"/>
    </cofactor>
</comment>
<evidence type="ECO:0000313" key="7">
    <source>
        <dbReference type="Proteomes" id="UP000000379"/>
    </source>
</evidence>
<dbReference type="KEGG" id="tra:Trad_2914"/>
<dbReference type="PROSITE" id="PS00600">
    <property type="entry name" value="AA_TRANSFER_CLASS_3"/>
    <property type="match status" value="1"/>
</dbReference>
<dbReference type="STRING" id="649638.Trad_2914"/>
<proteinExistence type="inferred from homology"/>
<keyword evidence="4 5" id="KW-0663">Pyridoxal phosphate</keyword>
<name>D7CVV1_TRURR</name>
<reference evidence="7" key="1">
    <citation type="submission" date="2010-05" db="EMBL/GenBank/DDBJ databases">
        <title>The complete genome of Truepera radiovictris DSM 17093.</title>
        <authorList>
            <consortium name="US DOE Joint Genome Institute (JGI-PGF)"/>
            <person name="Lucas S."/>
            <person name="Copeland A."/>
            <person name="Lapidus A."/>
            <person name="Glavina del Rio T."/>
            <person name="Dalin E."/>
            <person name="Tice H."/>
            <person name="Bruce D."/>
            <person name="Goodwin L."/>
            <person name="Pitluck S."/>
            <person name="Kyrpides N."/>
            <person name="Mavromatis K."/>
            <person name="Ovchinnikova G."/>
            <person name="Munk A.C."/>
            <person name="Detter J.C."/>
            <person name="Han C."/>
            <person name="Tapia R."/>
            <person name="Land M."/>
            <person name="Hauser L."/>
            <person name="Markowitz V."/>
            <person name="Cheng J.-F."/>
            <person name="Hugenholtz P."/>
            <person name="Woyke T."/>
            <person name="Wu D."/>
            <person name="Tindall B."/>
            <person name="Pomrenke H.G."/>
            <person name="Brambilla E."/>
            <person name="Klenk H.-P."/>
            <person name="Eisen J.A."/>
        </authorList>
    </citation>
    <scope>NUCLEOTIDE SEQUENCE [LARGE SCALE GENOMIC DNA]</scope>
    <source>
        <strain evidence="7">DSM 17093 / CIP 108686 / LMG 22925 / RQ-24</strain>
    </source>
</reference>
<dbReference type="InterPro" id="IPR015422">
    <property type="entry name" value="PyrdxlP-dep_Trfase_small"/>
</dbReference>